<name>A0A6G9I9N6_9GAMM</name>
<dbReference type="AlphaFoldDB" id="A0A6G9I9N6"/>
<organism evidence="1 2">
    <name type="scientific">Zophobihabitans entericus</name>
    <dbReference type="NCBI Taxonomy" id="1635327"/>
    <lineage>
        <taxon>Bacteria</taxon>
        <taxon>Pseudomonadati</taxon>
        <taxon>Pseudomonadota</taxon>
        <taxon>Gammaproteobacteria</taxon>
        <taxon>Orbales</taxon>
        <taxon>Orbaceae</taxon>
        <taxon>Zophobihabitans</taxon>
    </lineage>
</organism>
<gene>
    <name evidence="1" type="ORF">IPMB12_04180</name>
</gene>
<proteinExistence type="predicted"/>
<sequence length="124" mass="14578">MIKPLILMMVIISITARATLRLDPFNPPYTMTCQSITEQLQQQMALWQFYGVFGPYNENSIADNQQIWLKHQDGRWQSLSAETESNLFLPWRLQTFTDHQLIWQAELPKYCLDIPTFLMPLEGK</sequence>
<dbReference type="InParanoid" id="A0A6G9I9N6"/>
<accession>A0A6G9I9N6</accession>
<dbReference type="EMBL" id="CP050253">
    <property type="protein sequence ID" value="QIQ20948.1"/>
    <property type="molecule type" value="Genomic_DNA"/>
</dbReference>
<evidence type="ECO:0000313" key="2">
    <source>
        <dbReference type="Proteomes" id="UP000501168"/>
    </source>
</evidence>
<dbReference type="Proteomes" id="UP000501168">
    <property type="component" value="Chromosome"/>
</dbReference>
<dbReference type="KEGG" id="orb:IPMB12_04180"/>
<evidence type="ECO:0000313" key="1">
    <source>
        <dbReference type="EMBL" id="QIQ20948.1"/>
    </source>
</evidence>
<reference evidence="1 2" key="1">
    <citation type="submission" date="2020-03" db="EMBL/GenBank/DDBJ databases">
        <title>Complete genome sequence of Orbus sp. IPMB12 (BCRC 80908).</title>
        <authorList>
            <person name="Lo W.-S."/>
            <person name="Chang T.-H."/>
            <person name="Kuo C.-H."/>
        </authorList>
    </citation>
    <scope>NUCLEOTIDE SEQUENCE [LARGE SCALE GENOMIC DNA]</scope>
    <source>
        <strain evidence="1 2">IPMB12</strain>
    </source>
</reference>
<protein>
    <submittedName>
        <fullName evidence="1">Uncharacterized protein</fullName>
    </submittedName>
</protein>
<dbReference type="RefSeq" id="WP_166915241.1">
    <property type="nucleotide sequence ID" value="NZ_CP050253.1"/>
</dbReference>
<keyword evidence="2" id="KW-1185">Reference proteome</keyword>